<dbReference type="SUPFAM" id="SSF50475">
    <property type="entry name" value="FMN-binding split barrel"/>
    <property type="match status" value="1"/>
</dbReference>
<reference evidence="1 2" key="1">
    <citation type="journal article" date="2015" name="Genome Announc.">
        <title>Draft Genome Sequences of Marine Isolates of Thalassomonas viridans and Thalassomonas actiniarum.</title>
        <authorList>
            <person name="Olonade I."/>
            <person name="van Zyl L.J."/>
            <person name="Trindade M."/>
        </authorList>
    </citation>
    <scope>NUCLEOTIDE SEQUENCE [LARGE SCALE GENOMIC DNA]</scope>
    <source>
        <strain evidence="1 2">A5K-106</strain>
    </source>
</reference>
<organism evidence="1 2">
    <name type="scientific">Thalassomonas actiniarum</name>
    <dbReference type="NCBI Taxonomy" id="485447"/>
    <lineage>
        <taxon>Bacteria</taxon>
        <taxon>Pseudomonadati</taxon>
        <taxon>Pseudomonadota</taxon>
        <taxon>Gammaproteobacteria</taxon>
        <taxon>Alteromonadales</taxon>
        <taxon>Colwelliaceae</taxon>
        <taxon>Thalassomonas</taxon>
    </lineage>
</organism>
<dbReference type="EMBL" id="CP059736">
    <property type="protein sequence ID" value="WDE02426.1"/>
    <property type="molecule type" value="Genomic_DNA"/>
</dbReference>
<evidence type="ECO:0000313" key="1">
    <source>
        <dbReference type="EMBL" id="WDE02426.1"/>
    </source>
</evidence>
<accession>A0AAE9YW84</accession>
<dbReference type="Proteomes" id="UP000032568">
    <property type="component" value="Chromosome pTact"/>
</dbReference>
<protein>
    <recommendedName>
        <fullName evidence="3">Pyridoxamine 5'-phosphate oxidase putative domain-containing protein</fullName>
    </recommendedName>
</protein>
<dbReference type="PANTHER" id="PTHR42815">
    <property type="entry name" value="FAD-BINDING, PUTATIVE (AFU_ORTHOLOGUE AFUA_6G07600)-RELATED"/>
    <property type="match status" value="1"/>
</dbReference>
<evidence type="ECO:0008006" key="3">
    <source>
        <dbReference type="Google" id="ProtNLM"/>
    </source>
</evidence>
<gene>
    <name evidence="1" type="ORF">SG35_028860</name>
</gene>
<dbReference type="KEGG" id="tact:SG35_028860"/>
<reference evidence="1 2" key="2">
    <citation type="journal article" date="2022" name="Mar. Drugs">
        <title>Bioassay-Guided Fractionation Leads to the Detection of Cholic Acid Generated by the Rare Thalassomonas sp.</title>
        <authorList>
            <person name="Pheiffer F."/>
            <person name="Schneider Y.K."/>
            <person name="Hansen E.H."/>
            <person name="Andersen J.H."/>
            <person name="Isaksson J."/>
            <person name="Busche T."/>
            <person name="R C."/>
            <person name="Kalinowski J."/>
            <person name="Zyl L.V."/>
            <person name="Trindade M."/>
        </authorList>
    </citation>
    <scope>NUCLEOTIDE SEQUENCE [LARGE SCALE GENOMIC DNA]</scope>
    <source>
        <strain evidence="1 2">A5K-106</strain>
    </source>
</reference>
<sequence length="358" mass="39178">MSFTADICNEQELRKIIPPYHQRMDKRIQTTLDHYCLEYLGQATLACIAFAHPALGFYYLALNEKTLLSVTPEALNICLPAKSSQPAFNNGQLSGLLTEQNSCSLYFFIPGIGHGLRLNGFAQANMQTGTGESTQTITFNVLSAYFQCSRAAVRAGLWQPVQTADMQTKVFANTNTTTLTDDAIGMIALAPYLLLLSQNERQATELSPRGGQAGFVKVQDNHILLIPEWPGNKVAISLRNILKQKFVSLSFLIPGCDFTLTVQGEASLTADSRVLSGMAIKNKAPLLAIAVVVKRIVIQQEASLNSALVWLADNHKHAGQLSSFSRVMAEHINGKGLLGKASHPLVHSVIRHDLKNLY</sequence>
<dbReference type="AlphaFoldDB" id="A0AAE9YW84"/>
<dbReference type="InterPro" id="IPR012349">
    <property type="entry name" value="Split_barrel_FMN-bd"/>
</dbReference>
<keyword evidence="2" id="KW-1185">Reference proteome</keyword>
<evidence type="ECO:0000313" key="2">
    <source>
        <dbReference type="Proteomes" id="UP000032568"/>
    </source>
</evidence>
<dbReference type="RefSeq" id="WP_044832641.1">
    <property type="nucleotide sequence ID" value="NZ_CP059736.1"/>
</dbReference>
<name>A0AAE9YW84_9GAMM</name>
<proteinExistence type="predicted"/>
<dbReference type="Gene3D" id="2.30.110.10">
    <property type="entry name" value="Electron Transport, Fmn-binding Protein, Chain A"/>
    <property type="match status" value="1"/>
</dbReference>
<dbReference type="PANTHER" id="PTHR42815:SF2">
    <property type="entry name" value="FAD-BINDING, PUTATIVE (AFU_ORTHOLOGUE AFUA_6G07600)-RELATED"/>
    <property type="match status" value="1"/>
</dbReference>